<comment type="caution">
    <text evidence="1">The sequence shown here is derived from an EMBL/GenBank/DDBJ whole genome shotgun (WGS) entry which is preliminary data.</text>
</comment>
<keyword evidence="2" id="KW-1185">Reference proteome</keyword>
<organism evidence="1 2">
    <name type="scientific">Zophobas morio</name>
    <dbReference type="NCBI Taxonomy" id="2755281"/>
    <lineage>
        <taxon>Eukaryota</taxon>
        <taxon>Metazoa</taxon>
        <taxon>Ecdysozoa</taxon>
        <taxon>Arthropoda</taxon>
        <taxon>Hexapoda</taxon>
        <taxon>Insecta</taxon>
        <taxon>Pterygota</taxon>
        <taxon>Neoptera</taxon>
        <taxon>Endopterygota</taxon>
        <taxon>Coleoptera</taxon>
        <taxon>Polyphaga</taxon>
        <taxon>Cucujiformia</taxon>
        <taxon>Tenebrionidae</taxon>
        <taxon>Zophobas</taxon>
    </lineage>
</organism>
<evidence type="ECO:0000313" key="1">
    <source>
        <dbReference type="EMBL" id="KAJ3650688.1"/>
    </source>
</evidence>
<evidence type="ECO:0000313" key="2">
    <source>
        <dbReference type="Proteomes" id="UP001168821"/>
    </source>
</evidence>
<proteinExistence type="predicted"/>
<gene>
    <name evidence="1" type="ORF">Zmor_016770</name>
</gene>
<sequence length="97" mass="10857">MTDGRVRGGIYVSGVAKLRSLLGRVYYGVAEKIINSSGRRHRSRTLHSWGSCGPPGHVQLDGCKGDCERANQKSWRRFPVDGVRLWGGSVSYRLRRI</sequence>
<reference evidence="1" key="1">
    <citation type="journal article" date="2023" name="G3 (Bethesda)">
        <title>Whole genome assemblies of Zophobas morio and Tenebrio molitor.</title>
        <authorList>
            <person name="Kaur S."/>
            <person name="Stinson S.A."/>
            <person name="diCenzo G.C."/>
        </authorList>
    </citation>
    <scope>NUCLEOTIDE SEQUENCE</scope>
    <source>
        <strain evidence="1">QUZm001</strain>
    </source>
</reference>
<dbReference type="Proteomes" id="UP001168821">
    <property type="component" value="Unassembled WGS sequence"/>
</dbReference>
<dbReference type="AlphaFoldDB" id="A0AA38I7Y8"/>
<protein>
    <submittedName>
        <fullName evidence="1">Uncharacterized protein</fullName>
    </submittedName>
</protein>
<name>A0AA38I7Y8_9CUCU</name>
<dbReference type="EMBL" id="JALNTZ010000005">
    <property type="protein sequence ID" value="KAJ3650688.1"/>
    <property type="molecule type" value="Genomic_DNA"/>
</dbReference>
<accession>A0AA38I7Y8</accession>